<reference evidence="5" key="1">
    <citation type="submission" date="2013-06" db="EMBL/GenBank/DDBJ databases">
        <authorList>
            <person name="Zhao Q."/>
        </authorList>
    </citation>
    <scope>NUCLEOTIDE SEQUENCE</scope>
    <source>
        <strain evidence="5">cv. W1943</strain>
    </source>
</reference>
<evidence type="ECO:0000259" key="3">
    <source>
        <dbReference type="Pfam" id="PF14303"/>
    </source>
</evidence>
<dbReference type="PANTHER" id="PTHR45125">
    <property type="entry name" value="F21J9.4-RELATED"/>
    <property type="match status" value="1"/>
</dbReference>
<dbReference type="EnsemblPlants" id="ORUFI07G19010.1">
    <property type="protein sequence ID" value="ORUFI07G19010.1"/>
    <property type="gene ID" value="ORUFI07G19010"/>
</dbReference>
<dbReference type="eggNOG" id="ENOG502S88Z">
    <property type="taxonomic scope" value="Eukaryota"/>
</dbReference>
<reference evidence="4" key="2">
    <citation type="submission" date="2015-06" db="UniProtKB">
        <authorList>
            <consortium name="EnsemblPlants"/>
        </authorList>
    </citation>
    <scope>IDENTIFICATION</scope>
</reference>
<feature type="region of interest" description="Disordered" evidence="2">
    <location>
        <begin position="19"/>
        <end position="39"/>
    </location>
</feature>
<dbReference type="PANTHER" id="PTHR45125:SF44">
    <property type="entry name" value="OS07G0554400 PROTEIN"/>
    <property type="match status" value="1"/>
</dbReference>
<proteinExistence type="predicted"/>
<dbReference type="Proteomes" id="UP000008022">
    <property type="component" value="Unassembled WGS sequence"/>
</dbReference>
<dbReference type="AlphaFoldDB" id="A0A0E0Q9R4"/>
<feature type="coiled-coil region" evidence="1">
    <location>
        <begin position="292"/>
        <end position="335"/>
    </location>
</feature>
<feature type="compositionally biased region" description="Pro residues" evidence="2">
    <location>
        <begin position="22"/>
        <end position="31"/>
    </location>
</feature>
<evidence type="ECO:0000256" key="2">
    <source>
        <dbReference type="SAM" id="MobiDB-lite"/>
    </source>
</evidence>
<protein>
    <recommendedName>
        <fullName evidence="3">No apical meristem-associated C-terminal domain-containing protein</fullName>
    </recommendedName>
</protein>
<dbReference type="Gramene" id="ORUFI07G19010.1">
    <property type="protein sequence ID" value="ORUFI07G19010.1"/>
    <property type="gene ID" value="ORUFI07G19010"/>
</dbReference>
<dbReference type="STRING" id="4529.A0A0E0Q9R4"/>
<evidence type="ECO:0000256" key="1">
    <source>
        <dbReference type="SAM" id="Coils"/>
    </source>
</evidence>
<dbReference type="HOGENOM" id="CLU_750960_0_0_1"/>
<dbReference type="InterPro" id="IPR029466">
    <property type="entry name" value="NAM-associated_C"/>
</dbReference>
<dbReference type="Pfam" id="PF14303">
    <property type="entry name" value="NAM-associated"/>
    <property type="match status" value="1"/>
</dbReference>
<keyword evidence="1" id="KW-0175">Coiled coil</keyword>
<evidence type="ECO:0000313" key="4">
    <source>
        <dbReference type="EnsemblPlants" id="ORUFI07G19010.1"/>
    </source>
</evidence>
<feature type="domain" description="No apical meristem-associated C-terminal" evidence="3">
    <location>
        <begin position="269"/>
        <end position="361"/>
    </location>
</feature>
<name>A0A0E0Q9R4_ORYRU</name>
<sequence length="369" mass="42075">MNWPASPLCPPVMAPSIVGFAPPSPTHPPRQPSEQIDEEVQEVTIPDADGTDPVEVDSASVDLGHGLSASEEEFNRGSYFGVPVTNFVSAQGSMEDGYFTNLMNEGGNTFNWSAEGSQPDYPKIQCIKVGKGKHLRDLTKKAWVNVSMDAIQGADQSRSAYWNRICDFFHANKDFSSDRSQNSLMHRWSTIQECLNTFAGCVSRIENRPQSGANAEDKVKIMQIRSRRPMCSLHLLRLHLQVLRTVSLKRKRTLLQLMLCSLREDLQGGRKREKQRQRSDQSKIDALDHLWAKKKEADAEKERQREERYRAALALEQQRINLEKEKLDFKRMIEEDRLLRLDTSAMSIEEQEYYKSVKTSILSRRSAST</sequence>
<accession>A0A0E0Q9R4</accession>
<organism evidence="4 5">
    <name type="scientific">Oryza rufipogon</name>
    <name type="common">Brownbeard rice</name>
    <name type="synonym">Asian wild rice</name>
    <dbReference type="NCBI Taxonomy" id="4529"/>
    <lineage>
        <taxon>Eukaryota</taxon>
        <taxon>Viridiplantae</taxon>
        <taxon>Streptophyta</taxon>
        <taxon>Embryophyta</taxon>
        <taxon>Tracheophyta</taxon>
        <taxon>Spermatophyta</taxon>
        <taxon>Magnoliopsida</taxon>
        <taxon>Liliopsida</taxon>
        <taxon>Poales</taxon>
        <taxon>Poaceae</taxon>
        <taxon>BOP clade</taxon>
        <taxon>Oryzoideae</taxon>
        <taxon>Oryzeae</taxon>
        <taxon>Oryzinae</taxon>
        <taxon>Oryza</taxon>
    </lineage>
</organism>
<keyword evidence="5" id="KW-1185">Reference proteome</keyword>
<evidence type="ECO:0000313" key="5">
    <source>
        <dbReference type="Proteomes" id="UP000008022"/>
    </source>
</evidence>